<dbReference type="InterPro" id="IPR000086">
    <property type="entry name" value="NUDIX_hydrolase_dom"/>
</dbReference>
<evidence type="ECO:0000256" key="1">
    <source>
        <dbReference type="ARBA" id="ARBA00001946"/>
    </source>
</evidence>
<dbReference type="InterPro" id="IPR020084">
    <property type="entry name" value="NUDIX_hydrolase_CS"/>
</dbReference>
<comment type="catalytic activity">
    <reaction evidence="12">
        <text>ADP-D-ribose + H2O = D-ribose 5-phosphate + AMP + 2 H(+)</text>
        <dbReference type="Rhea" id="RHEA:10412"/>
        <dbReference type="ChEBI" id="CHEBI:15377"/>
        <dbReference type="ChEBI" id="CHEBI:15378"/>
        <dbReference type="ChEBI" id="CHEBI:57967"/>
        <dbReference type="ChEBI" id="CHEBI:78346"/>
        <dbReference type="ChEBI" id="CHEBI:456215"/>
        <dbReference type="EC" id="3.6.1.13"/>
    </reaction>
</comment>
<dbReference type="Gene3D" id="3.10.490.10">
    <property type="entry name" value="Gamma-glutamyl cyclotransferase-like"/>
    <property type="match status" value="1"/>
</dbReference>
<feature type="binding site" evidence="13">
    <location>
        <position position="275"/>
    </location>
    <ligand>
        <name>Mg(2+)</name>
        <dbReference type="ChEBI" id="CHEBI:18420"/>
        <label>1</label>
    </ligand>
</feature>
<feature type="binding site" evidence="13">
    <location>
        <position position="259"/>
    </location>
    <ligand>
        <name>Mg(2+)</name>
        <dbReference type="ChEBI" id="CHEBI:18420"/>
        <label>1</label>
    </ligand>
</feature>
<evidence type="ECO:0000256" key="10">
    <source>
        <dbReference type="ARBA" id="ARBA00030308"/>
    </source>
</evidence>
<dbReference type="InterPro" id="IPR009288">
    <property type="entry name" value="AIG2-like_dom"/>
</dbReference>
<dbReference type="GO" id="GO:0005829">
    <property type="term" value="C:cytosol"/>
    <property type="evidence" value="ECO:0007669"/>
    <property type="project" value="TreeGrafter"/>
</dbReference>
<dbReference type="InterPro" id="IPR013024">
    <property type="entry name" value="GGCT-like"/>
</dbReference>
<dbReference type="OrthoDB" id="5292471at2"/>
<evidence type="ECO:0000256" key="14">
    <source>
        <dbReference type="PIRSR" id="PIRSR604385-3"/>
    </source>
</evidence>
<dbReference type="GO" id="GO:0046872">
    <property type="term" value="F:metal ion binding"/>
    <property type="evidence" value="ECO:0007669"/>
    <property type="project" value="UniProtKB-KW"/>
</dbReference>
<gene>
    <name evidence="16" type="ORF">CLV74_11494</name>
</gene>
<dbReference type="EC" id="3.6.1.13" evidence="3"/>
<dbReference type="InterPro" id="IPR036568">
    <property type="entry name" value="GGCT-like_sf"/>
</dbReference>
<keyword evidence="6" id="KW-0378">Hydrolase</keyword>
<evidence type="ECO:0000256" key="4">
    <source>
        <dbReference type="ARBA" id="ARBA00013297"/>
    </source>
</evidence>
<sequence>MTDIFVYGTLCHAPLARMIAGEEAELVPANLLDHAVFWAAGQSYPLLLGAEGTAAQGQLLTGLSDAARARLDFYEAAFGYYLAKVTVQTASGPQEALCYFPEAVNDTPGAPWDLSAWQATWAQISLYAAEEVMQSFGLVDPLTIGQRFPAIRMRAASRVTAETYPSALTPSGMTQAQVNTHRRHTPYTNWFSVLEEDLSFAKHEGGQSPVVNRATFMSGDSVLILPYDPKRDRVMLIEQFRAGPHFRGDPHPWTLEPVAGRIDPGETPEQAARREAVEEARLDLLALHSAGRGYPSPGCSSEHYNFFVGIADLPDQIVGVAGEEAEAEDIRSHLFDFTTFMQMIDNDRISAYPTCHLGLWLARARDRLRLAA</sequence>
<evidence type="ECO:0000259" key="15">
    <source>
        <dbReference type="PROSITE" id="PS51462"/>
    </source>
</evidence>
<feature type="domain" description="Nudix hydrolase" evidence="15">
    <location>
        <begin position="217"/>
        <end position="357"/>
    </location>
</feature>
<evidence type="ECO:0000256" key="2">
    <source>
        <dbReference type="ARBA" id="ARBA00007482"/>
    </source>
</evidence>
<dbReference type="InterPro" id="IPR004385">
    <property type="entry name" value="NDP_pyrophosphatase"/>
</dbReference>
<evidence type="ECO:0000256" key="9">
    <source>
        <dbReference type="ARBA" id="ARBA00030162"/>
    </source>
</evidence>
<dbReference type="Gene3D" id="3.90.79.10">
    <property type="entry name" value="Nucleoside Triphosphate Pyrophosphohydrolase"/>
    <property type="match status" value="1"/>
</dbReference>
<name>A0A2T0WGN0_9RHOB</name>
<dbReference type="Pfam" id="PF00293">
    <property type="entry name" value="NUDIX"/>
    <property type="match status" value="1"/>
</dbReference>
<dbReference type="GO" id="GO:0006753">
    <property type="term" value="P:nucleoside phosphate metabolic process"/>
    <property type="evidence" value="ECO:0007669"/>
    <property type="project" value="TreeGrafter"/>
</dbReference>
<organism evidence="16 17">
    <name type="scientific">Donghicola tyrosinivorans</name>
    <dbReference type="NCBI Taxonomy" id="1652492"/>
    <lineage>
        <taxon>Bacteria</taxon>
        <taxon>Pseudomonadati</taxon>
        <taxon>Pseudomonadota</taxon>
        <taxon>Alphaproteobacteria</taxon>
        <taxon>Rhodobacterales</taxon>
        <taxon>Roseobacteraceae</taxon>
        <taxon>Donghicola</taxon>
    </lineage>
</organism>
<evidence type="ECO:0000256" key="11">
    <source>
        <dbReference type="ARBA" id="ARBA00033056"/>
    </source>
</evidence>
<dbReference type="InterPro" id="IPR015797">
    <property type="entry name" value="NUDIX_hydrolase-like_dom_sf"/>
</dbReference>
<evidence type="ECO:0000256" key="5">
    <source>
        <dbReference type="ARBA" id="ARBA00022723"/>
    </source>
</evidence>
<evidence type="ECO:0000256" key="6">
    <source>
        <dbReference type="ARBA" id="ARBA00022801"/>
    </source>
</evidence>
<comment type="cofactor">
    <cofactor evidence="1 13">
        <name>Mg(2+)</name>
        <dbReference type="ChEBI" id="CHEBI:18420"/>
    </cofactor>
</comment>
<evidence type="ECO:0000256" key="13">
    <source>
        <dbReference type="PIRSR" id="PIRSR604385-2"/>
    </source>
</evidence>
<feature type="binding site" evidence="13">
    <location>
        <position position="328"/>
    </location>
    <ligand>
        <name>Mg(2+)</name>
        <dbReference type="ChEBI" id="CHEBI:18420"/>
        <label>1</label>
    </ligand>
</feature>
<dbReference type="Proteomes" id="UP000238392">
    <property type="component" value="Unassembled WGS sequence"/>
</dbReference>
<keyword evidence="7 13" id="KW-0460">Magnesium</keyword>
<comment type="similarity">
    <text evidence="2">Belongs to the Nudix hydrolase family. NudF subfamily.</text>
</comment>
<comment type="function">
    <text evidence="8">Acts on ADP-mannose and ADP-glucose as well as ADP-ribose. Prevents glycogen biosynthesis. The reaction catalyzed by this enzyme is a limiting step of the gluconeogenic process.</text>
</comment>
<dbReference type="PANTHER" id="PTHR11839:SF5">
    <property type="entry name" value="ADP-RIBOSE PYROPHOSPHATASE"/>
    <property type="match status" value="1"/>
</dbReference>
<dbReference type="SUPFAM" id="SSF110857">
    <property type="entry name" value="Gamma-glutamyl cyclotransferase-like"/>
    <property type="match status" value="1"/>
</dbReference>
<evidence type="ECO:0000256" key="8">
    <source>
        <dbReference type="ARBA" id="ARBA00025164"/>
    </source>
</evidence>
<feature type="short sequence motif" description="Nudix box" evidence="14">
    <location>
        <begin position="260"/>
        <end position="282"/>
    </location>
</feature>
<dbReference type="NCBIfam" id="TIGR00052">
    <property type="entry name" value="nudix-type nucleoside diphosphatase, YffH/AdpP family"/>
    <property type="match status" value="1"/>
</dbReference>
<dbReference type="EMBL" id="PVTQ01000014">
    <property type="protein sequence ID" value="PRY85867.1"/>
    <property type="molecule type" value="Genomic_DNA"/>
</dbReference>
<dbReference type="SUPFAM" id="SSF55811">
    <property type="entry name" value="Nudix"/>
    <property type="match status" value="1"/>
</dbReference>
<dbReference type="CDD" id="cd24155">
    <property type="entry name" value="NUDIX_ADPRase"/>
    <property type="match status" value="1"/>
</dbReference>
<evidence type="ECO:0000256" key="3">
    <source>
        <dbReference type="ARBA" id="ARBA00012453"/>
    </source>
</evidence>
<dbReference type="Pfam" id="PF06094">
    <property type="entry name" value="GGACT"/>
    <property type="match status" value="1"/>
</dbReference>
<dbReference type="PROSITE" id="PS00893">
    <property type="entry name" value="NUDIX_BOX"/>
    <property type="match status" value="1"/>
</dbReference>
<protein>
    <recommendedName>
        <fullName evidence="4">ADP-ribose pyrophosphatase</fullName>
        <ecNumber evidence="3">3.6.1.13</ecNumber>
    </recommendedName>
    <alternativeName>
        <fullName evidence="9">ADP-ribose diphosphatase</fullName>
    </alternativeName>
    <alternativeName>
        <fullName evidence="11">ADP-ribose phosphohydrolase</fullName>
    </alternativeName>
    <alternativeName>
        <fullName evidence="10">Adenosine diphosphoribose pyrophosphatase</fullName>
    </alternativeName>
</protein>
<evidence type="ECO:0000256" key="12">
    <source>
        <dbReference type="ARBA" id="ARBA00049546"/>
    </source>
</evidence>
<dbReference type="CDD" id="cd06661">
    <property type="entry name" value="GGCT_like"/>
    <property type="match status" value="1"/>
</dbReference>
<accession>A0A2T0WGN0</accession>
<reference evidence="16 17" key="1">
    <citation type="submission" date="2018-03" db="EMBL/GenBank/DDBJ databases">
        <title>Genomic Encyclopedia of Archaeal and Bacterial Type Strains, Phase II (KMG-II): from individual species to whole genera.</title>
        <authorList>
            <person name="Goeker M."/>
        </authorList>
    </citation>
    <scope>NUCLEOTIDE SEQUENCE [LARGE SCALE GENOMIC DNA]</scope>
    <source>
        <strain evidence="16 17">DSM 100212</strain>
    </source>
</reference>
<feature type="binding site" evidence="13">
    <location>
        <position position="279"/>
    </location>
    <ligand>
        <name>Mg(2+)</name>
        <dbReference type="ChEBI" id="CHEBI:18420"/>
        <label>1</label>
    </ligand>
</feature>
<dbReference type="GO" id="GO:0047631">
    <property type="term" value="F:ADP-ribose diphosphatase activity"/>
    <property type="evidence" value="ECO:0007669"/>
    <property type="project" value="UniProtKB-EC"/>
</dbReference>
<proteinExistence type="inferred from homology"/>
<dbReference type="GO" id="GO:0019693">
    <property type="term" value="P:ribose phosphate metabolic process"/>
    <property type="evidence" value="ECO:0007669"/>
    <property type="project" value="TreeGrafter"/>
</dbReference>
<dbReference type="RefSeq" id="WP_106267291.1">
    <property type="nucleotide sequence ID" value="NZ_PVTQ01000014.1"/>
</dbReference>
<dbReference type="AlphaFoldDB" id="A0A2T0WGN0"/>
<dbReference type="PANTHER" id="PTHR11839">
    <property type="entry name" value="UDP/ADP-SUGAR PYROPHOSPHATASE"/>
    <property type="match status" value="1"/>
</dbReference>
<evidence type="ECO:0000313" key="17">
    <source>
        <dbReference type="Proteomes" id="UP000238392"/>
    </source>
</evidence>
<comment type="caution">
    <text evidence="16">The sequence shown here is derived from an EMBL/GenBank/DDBJ whole genome shotgun (WGS) entry which is preliminary data.</text>
</comment>
<keyword evidence="17" id="KW-1185">Reference proteome</keyword>
<keyword evidence="5 13" id="KW-0479">Metal-binding</keyword>
<evidence type="ECO:0000313" key="16">
    <source>
        <dbReference type="EMBL" id="PRY85867.1"/>
    </source>
</evidence>
<dbReference type="PROSITE" id="PS51462">
    <property type="entry name" value="NUDIX"/>
    <property type="match status" value="1"/>
</dbReference>
<evidence type="ECO:0000256" key="7">
    <source>
        <dbReference type="ARBA" id="ARBA00022842"/>
    </source>
</evidence>
<dbReference type="GO" id="GO:0019144">
    <property type="term" value="F:ADP-sugar diphosphatase activity"/>
    <property type="evidence" value="ECO:0007669"/>
    <property type="project" value="TreeGrafter"/>
</dbReference>